<dbReference type="AlphaFoldDB" id="A0A0S2F5P3"/>
<evidence type="ECO:0000256" key="2">
    <source>
        <dbReference type="ARBA" id="ARBA00022692"/>
    </source>
</evidence>
<evidence type="ECO:0000313" key="7">
    <source>
        <dbReference type="EMBL" id="ALN78860.1"/>
    </source>
</evidence>
<feature type="transmembrane region" description="Helical" evidence="6">
    <location>
        <begin position="48"/>
        <end position="69"/>
    </location>
</feature>
<proteinExistence type="predicted"/>
<feature type="transmembrane region" description="Helical" evidence="6">
    <location>
        <begin position="81"/>
        <end position="103"/>
    </location>
</feature>
<keyword evidence="8" id="KW-1185">Reference proteome</keyword>
<dbReference type="STRING" id="84531.LA76x_0699"/>
<dbReference type="eggNOG" id="COG3704">
    <property type="taxonomic scope" value="Bacteria"/>
</dbReference>
<keyword evidence="4 6" id="KW-0472">Membrane</keyword>
<feature type="transmembrane region" description="Helical" evidence="6">
    <location>
        <begin position="278"/>
        <end position="298"/>
    </location>
</feature>
<evidence type="ECO:0000313" key="8">
    <source>
        <dbReference type="Proteomes" id="UP000060787"/>
    </source>
</evidence>
<dbReference type="GO" id="GO:0016020">
    <property type="term" value="C:membrane"/>
    <property type="evidence" value="ECO:0007669"/>
    <property type="project" value="UniProtKB-SubCell"/>
</dbReference>
<evidence type="ECO:0000256" key="4">
    <source>
        <dbReference type="ARBA" id="ARBA00023136"/>
    </source>
</evidence>
<keyword evidence="3 6" id="KW-1133">Transmembrane helix</keyword>
<feature type="transmembrane region" description="Helical" evidence="6">
    <location>
        <begin position="221"/>
        <end position="242"/>
    </location>
</feature>
<sequence>MDRVSSGLHEAYLAGIQSGLGDFAFYKLIDGYFSHEIDTFGLQLMGRMMAWASGIALTLVTLWVLLTGYRIVTGQSREPMMALVVNAMRVAVIVSVATGMSMFGGSLHGLFTDSLDREIHQVFTGVEGRTAADSIDQNLAYTQVALAAIDAVQVVDGDDAMREEKARALLFAGFGSASPAMTAGAMLLLYKFGIAVFIGLGPLFILCLLFEQTKELFRRWLLYGLGTLFSMATLSVVTAMAMKLLAKVAVVFWVSKAFNGIVGLDAEGMTSLAMQQGGIGLILTTFIVVAPPVAAVFFNGTMGNFVHYSAFGGGAGAVPVTSGQASAGSHLSPQSGSEQRAATPALTTGAAHELGRPPPGRESRSEDTVRRG</sequence>
<dbReference type="Proteomes" id="UP000060787">
    <property type="component" value="Chromosome"/>
</dbReference>
<comment type="subcellular location">
    <subcellularLocation>
        <location evidence="1">Membrane</location>
        <topology evidence="1">Multi-pass membrane protein</topology>
    </subcellularLocation>
</comment>
<feature type="region of interest" description="Disordered" evidence="5">
    <location>
        <begin position="322"/>
        <end position="372"/>
    </location>
</feature>
<protein>
    <submittedName>
        <fullName evidence="7">TrbL/VirB6 plasmid conjugal transfer family protein</fullName>
    </submittedName>
</protein>
<gene>
    <name evidence="7" type="ORF">LA76x_0699</name>
</gene>
<keyword evidence="2 6" id="KW-0812">Transmembrane</keyword>
<dbReference type="PATRIC" id="fig|84531.8.peg.727"/>
<dbReference type="EMBL" id="CP011129">
    <property type="protein sequence ID" value="ALN78860.1"/>
    <property type="molecule type" value="Genomic_DNA"/>
</dbReference>
<dbReference type="KEGG" id="lab:LA76x_0699"/>
<dbReference type="InterPro" id="IPR007688">
    <property type="entry name" value="Conjugal_tfr_TrbL/VirB6"/>
</dbReference>
<feature type="compositionally biased region" description="Basic and acidic residues" evidence="5">
    <location>
        <begin position="353"/>
        <end position="372"/>
    </location>
</feature>
<dbReference type="GO" id="GO:0030255">
    <property type="term" value="P:protein secretion by the type IV secretion system"/>
    <property type="evidence" value="ECO:0007669"/>
    <property type="project" value="InterPro"/>
</dbReference>
<organism evidence="7 8">
    <name type="scientific">Lysobacter antibioticus</name>
    <dbReference type="NCBI Taxonomy" id="84531"/>
    <lineage>
        <taxon>Bacteria</taxon>
        <taxon>Pseudomonadati</taxon>
        <taxon>Pseudomonadota</taxon>
        <taxon>Gammaproteobacteria</taxon>
        <taxon>Lysobacterales</taxon>
        <taxon>Lysobacteraceae</taxon>
        <taxon>Lysobacter</taxon>
    </lineage>
</organism>
<feature type="compositionally biased region" description="Polar residues" evidence="5">
    <location>
        <begin position="322"/>
        <end position="340"/>
    </location>
</feature>
<name>A0A0S2F5P3_LYSAN</name>
<reference evidence="7 8" key="1">
    <citation type="journal article" date="2015" name="BMC Genomics">
        <title>Comparative genomics and metabolic profiling of the genus Lysobacter.</title>
        <authorList>
            <person name="de Bruijn I."/>
            <person name="Cheng X."/>
            <person name="de Jager V."/>
            <person name="Exposito R.G."/>
            <person name="Watrous J."/>
            <person name="Patel N."/>
            <person name="Postma J."/>
            <person name="Dorrestein P.C."/>
            <person name="Kobayashi D."/>
            <person name="Raaijmakers J.M."/>
        </authorList>
    </citation>
    <scope>NUCLEOTIDE SEQUENCE [LARGE SCALE GENOMIC DNA]</scope>
    <source>
        <strain evidence="7 8">76</strain>
    </source>
</reference>
<dbReference type="Pfam" id="PF04610">
    <property type="entry name" value="TrbL"/>
    <property type="match status" value="1"/>
</dbReference>
<evidence type="ECO:0000256" key="6">
    <source>
        <dbReference type="SAM" id="Phobius"/>
    </source>
</evidence>
<feature type="transmembrane region" description="Helical" evidence="6">
    <location>
        <begin position="188"/>
        <end position="209"/>
    </location>
</feature>
<evidence type="ECO:0000256" key="1">
    <source>
        <dbReference type="ARBA" id="ARBA00004141"/>
    </source>
</evidence>
<evidence type="ECO:0000256" key="3">
    <source>
        <dbReference type="ARBA" id="ARBA00022989"/>
    </source>
</evidence>
<accession>A0A0S2F5P3</accession>
<evidence type="ECO:0000256" key="5">
    <source>
        <dbReference type="SAM" id="MobiDB-lite"/>
    </source>
</evidence>